<keyword evidence="2" id="KW-1185">Reference proteome</keyword>
<proteinExistence type="predicted"/>
<sequence>MEKLKFEFVVKTSEDPKTNVICITSIMKDNEMFSIPDKLQPVKLHDAVMKTHILQKVRTTLQRRHDKRQVWVSITPELRDTYFDEDGNIQFKGYLLEEITATTQQQDSTKEISTEALTKILQNLADFKRESRQPNLKKLSEQFVLEKFTKKTSSVTQWMFIFEAECSRIGVDEDIEKIQVFRLFLEDSCLDWYNSMLIKHTINSEWCI</sequence>
<dbReference type="EMBL" id="JARQZJ010000008">
    <property type="protein sequence ID" value="KAK9871996.1"/>
    <property type="molecule type" value="Genomic_DNA"/>
</dbReference>
<reference evidence="1 2" key="1">
    <citation type="submission" date="2023-03" db="EMBL/GenBank/DDBJ databases">
        <title>Genome insight into feeding habits of ladybird beetles.</title>
        <authorList>
            <person name="Li H.-S."/>
            <person name="Huang Y.-H."/>
            <person name="Pang H."/>
        </authorList>
    </citation>
    <scope>NUCLEOTIDE SEQUENCE [LARGE SCALE GENOMIC DNA]</scope>
    <source>
        <strain evidence="1">SYSU_2023b</strain>
        <tissue evidence="1">Whole body</tissue>
    </source>
</reference>
<evidence type="ECO:0008006" key="3">
    <source>
        <dbReference type="Google" id="ProtNLM"/>
    </source>
</evidence>
<evidence type="ECO:0000313" key="2">
    <source>
        <dbReference type="Proteomes" id="UP001431783"/>
    </source>
</evidence>
<evidence type="ECO:0000313" key="1">
    <source>
        <dbReference type="EMBL" id="KAK9871996.1"/>
    </source>
</evidence>
<accession>A0AAW1TWB3</accession>
<gene>
    <name evidence="1" type="ORF">WA026_015241</name>
</gene>
<dbReference type="Proteomes" id="UP001431783">
    <property type="component" value="Unassembled WGS sequence"/>
</dbReference>
<name>A0AAW1TWB3_9CUCU</name>
<organism evidence="1 2">
    <name type="scientific">Henosepilachna vigintioctopunctata</name>
    <dbReference type="NCBI Taxonomy" id="420089"/>
    <lineage>
        <taxon>Eukaryota</taxon>
        <taxon>Metazoa</taxon>
        <taxon>Ecdysozoa</taxon>
        <taxon>Arthropoda</taxon>
        <taxon>Hexapoda</taxon>
        <taxon>Insecta</taxon>
        <taxon>Pterygota</taxon>
        <taxon>Neoptera</taxon>
        <taxon>Endopterygota</taxon>
        <taxon>Coleoptera</taxon>
        <taxon>Polyphaga</taxon>
        <taxon>Cucujiformia</taxon>
        <taxon>Coccinelloidea</taxon>
        <taxon>Coccinellidae</taxon>
        <taxon>Epilachninae</taxon>
        <taxon>Epilachnini</taxon>
        <taxon>Henosepilachna</taxon>
    </lineage>
</organism>
<protein>
    <recommendedName>
        <fullName evidence="3">Retrotransposon gag domain-containing protein</fullName>
    </recommendedName>
</protein>
<dbReference type="AlphaFoldDB" id="A0AAW1TWB3"/>
<comment type="caution">
    <text evidence="1">The sequence shown here is derived from an EMBL/GenBank/DDBJ whole genome shotgun (WGS) entry which is preliminary data.</text>
</comment>